<evidence type="ECO:0000256" key="2">
    <source>
        <dbReference type="SAM" id="SignalP"/>
    </source>
</evidence>
<feature type="region of interest" description="Disordered" evidence="1">
    <location>
        <begin position="29"/>
        <end position="62"/>
    </location>
</feature>
<organism evidence="3 4">
    <name type="scientific">Cyclospora cayetanensis</name>
    <dbReference type="NCBI Taxonomy" id="88456"/>
    <lineage>
        <taxon>Eukaryota</taxon>
        <taxon>Sar</taxon>
        <taxon>Alveolata</taxon>
        <taxon>Apicomplexa</taxon>
        <taxon>Conoidasida</taxon>
        <taxon>Coccidia</taxon>
        <taxon>Eucoccidiorida</taxon>
        <taxon>Eimeriorina</taxon>
        <taxon>Eimeriidae</taxon>
        <taxon>Cyclospora</taxon>
    </lineage>
</organism>
<dbReference type="OrthoDB" id="348550at2759"/>
<feature type="signal peptide" evidence="2">
    <location>
        <begin position="1"/>
        <end position="23"/>
    </location>
</feature>
<dbReference type="RefSeq" id="XP_026191707.1">
    <property type="nucleotide sequence ID" value="XM_026335922.1"/>
</dbReference>
<feature type="compositionally biased region" description="Polar residues" evidence="1">
    <location>
        <begin position="939"/>
        <end position="949"/>
    </location>
</feature>
<feature type="chain" id="PRO_5027932164" evidence="2">
    <location>
        <begin position="24"/>
        <end position="1122"/>
    </location>
</feature>
<sequence>MRCMRLVESSLLLFVLRRQLVLKGACEEAARESNSEGVSGNSNNGEARGSEADAGEGLWEGPSDVLEESDVFALPDHLESVNADAVAGEGEPEVLLFEEIAGSAATDPHSDAAADAAGEKEDHGHHLRHEQREHELRMVEAEESLKAQLERGSRQMHGLRYDINWLKSAVKDLDMASESISHPHPSQSLLDRLTKQTESLESRIEEYIAGNATEFRSQLAGTAALRLLPLRQDYVSAAYQAASLAADFRKVTEDLRKMGMQVNVIAGEHLDKLRLWSADQGTKFQEALREAQPRLVERFEQQKRQEQTRVNFAVLEEIRIRAAADDALEEIKTRGSAFADLSGCCEGYTATEVAELLLHELHKLNKTRKRMRVARQITDELLGSKVPMLARILPHSAGESVLARAATIRAEWALKDSRERFSNLPAQLWGAPRRSILPPLQLLQDLVASSGHALTRTTPINGTSSPFFLLSVDGPLIDAVQISAAGASPVAVQYPQLNIPIGPLVLHASYALALSKSFSFILRTSGAPLDVPAAYTFPPPFPSACAQKGADATAADGPPSSVSFLGTDGPRKTERPHAEANLGPPEARNDDRPFLELLESAPDPDSVQKKATPAEARGEAAAAVAAAGATAASADVDAPGSASGIKLLQEQFEDFRKAVEQQKPVAEEPHLYSIEDEEDEHFQAGSPAVLGTTPGGAGRAPMEGHEQNNAGSEENEAVLVAYLGSRPSGNPLADGDGSPGAVLRRHKLLNQSRAHLLERLSKRPMAMDSQQGEFGLRTLLLSLKQEDRLQALEVWAQSYTERHLEAMGVQLRVAFGESPLLLLPLSPFFTRSMILIRIHTSPCKGGHMAVPSTEALFLSFLAAAYPGSERAAVSSCRKLLKGLHGLNNSSSAAATAEPTQETGKSSQTQQQLMAEQPPGTTADSLEEAHEAQLKHQQSERSLTGTPQQQKPRKEQKGQLPSHQPQQPDPLIPMVKAWAYHGGMSSSSSSVVHLMVRKRSSEVYIQTGAGGPPLLYSLFQEAGRANREGVLPIDSFCLTDRGIFAGSIEHAERCSSAKDLVGSVATRLQAQVIPALFQRPLRGRTILVTVDQREANDHLGEGFLAVELVAKSEARRQQETHEG</sequence>
<feature type="compositionally biased region" description="Basic and acidic residues" evidence="1">
    <location>
        <begin position="569"/>
        <end position="578"/>
    </location>
</feature>
<feature type="compositionally biased region" description="Basic and acidic residues" evidence="1">
    <location>
        <begin position="108"/>
        <end position="133"/>
    </location>
</feature>
<evidence type="ECO:0000313" key="4">
    <source>
        <dbReference type="RefSeq" id="XP_026191707.1"/>
    </source>
</evidence>
<keyword evidence="2" id="KW-0732">Signal</keyword>
<dbReference type="GeneID" id="34619803"/>
<feature type="compositionally biased region" description="Polar residues" evidence="1">
    <location>
        <begin position="888"/>
        <end position="923"/>
    </location>
</feature>
<feature type="compositionally biased region" description="Basic and acidic residues" evidence="1">
    <location>
        <begin position="926"/>
        <end position="938"/>
    </location>
</feature>
<name>A0A6P6RWH6_9EIME</name>
<feature type="region of interest" description="Disordered" evidence="1">
    <location>
        <begin position="106"/>
        <end position="133"/>
    </location>
</feature>
<dbReference type="Proteomes" id="UP000515125">
    <property type="component" value="Unplaced"/>
</dbReference>
<evidence type="ECO:0000256" key="1">
    <source>
        <dbReference type="SAM" id="MobiDB-lite"/>
    </source>
</evidence>
<feature type="region of interest" description="Disordered" evidence="1">
    <location>
        <begin position="546"/>
        <end position="590"/>
    </location>
</feature>
<feature type="compositionally biased region" description="Low complexity" evidence="1">
    <location>
        <begin position="35"/>
        <end position="46"/>
    </location>
</feature>
<evidence type="ECO:0000313" key="3">
    <source>
        <dbReference type="Proteomes" id="UP000515125"/>
    </source>
</evidence>
<accession>A0A6P6RWH6</accession>
<reference evidence="4" key="1">
    <citation type="submission" date="2025-08" db="UniProtKB">
        <authorList>
            <consortium name="RefSeq"/>
        </authorList>
    </citation>
    <scope>IDENTIFICATION</scope>
</reference>
<proteinExistence type="predicted"/>
<dbReference type="AlphaFoldDB" id="A0A6P6RWH6"/>
<protein>
    <submittedName>
        <fullName evidence="4">Uncharacterized protein LOC34619803</fullName>
    </submittedName>
</protein>
<keyword evidence="3" id="KW-1185">Reference proteome</keyword>
<feature type="region of interest" description="Disordered" evidence="1">
    <location>
        <begin position="888"/>
        <end position="969"/>
    </location>
</feature>
<gene>
    <name evidence="4" type="primary">LOC34619803</name>
</gene>